<dbReference type="InterPro" id="IPR040079">
    <property type="entry name" value="Glutathione_S-Trfase"/>
</dbReference>
<feature type="domain" description="GST C-terminal" evidence="3">
    <location>
        <begin position="84"/>
        <end position="203"/>
    </location>
</feature>
<dbReference type="PROSITE" id="PS50405">
    <property type="entry name" value="GST_CTER"/>
    <property type="match status" value="1"/>
</dbReference>
<dbReference type="InterPro" id="IPR036249">
    <property type="entry name" value="Thioredoxin-like_sf"/>
</dbReference>
<dbReference type="SUPFAM" id="SSF47616">
    <property type="entry name" value="GST C-terminal domain-like"/>
    <property type="match status" value="1"/>
</dbReference>
<keyword evidence="5" id="KW-1185">Reference proteome</keyword>
<dbReference type="PROSITE" id="PS50404">
    <property type="entry name" value="GST_NTER"/>
    <property type="match status" value="1"/>
</dbReference>
<proteinExistence type="inferred from homology"/>
<dbReference type="AlphaFoldDB" id="A0A7M3T691"/>
<reference evidence="4 5" key="1">
    <citation type="submission" date="2020-02" db="EMBL/GenBank/DDBJ databases">
        <title>complete genome sequence of Rhodobacteraceae bacterium.</title>
        <authorList>
            <person name="Park J."/>
            <person name="Kim Y.-S."/>
            <person name="Kim K.-H."/>
        </authorList>
    </citation>
    <scope>NUCLEOTIDE SEQUENCE [LARGE SCALE GENOMIC DNA]</scope>
    <source>
        <strain evidence="4 5">RR4-56</strain>
    </source>
</reference>
<dbReference type="Gene3D" id="3.40.30.10">
    <property type="entry name" value="Glutaredoxin"/>
    <property type="match status" value="1"/>
</dbReference>
<dbReference type="SUPFAM" id="SSF52833">
    <property type="entry name" value="Thioredoxin-like"/>
    <property type="match status" value="1"/>
</dbReference>
<gene>
    <name evidence="4" type="ORF">G5B40_19970</name>
</gene>
<comment type="similarity">
    <text evidence="1">Belongs to the GST superfamily.</text>
</comment>
<evidence type="ECO:0000313" key="4">
    <source>
        <dbReference type="EMBL" id="QIE57522.1"/>
    </source>
</evidence>
<dbReference type="Pfam" id="PF02798">
    <property type="entry name" value="GST_N"/>
    <property type="match status" value="1"/>
</dbReference>
<dbReference type="RefSeq" id="WP_165102604.1">
    <property type="nucleotide sequence ID" value="NZ_CP049056.1"/>
</dbReference>
<dbReference type="InterPro" id="IPR010987">
    <property type="entry name" value="Glutathione-S-Trfase_C-like"/>
</dbReference>
<dbReference type="InterPro" id="IPR004046">
    <property type="entry name" value="GST_C"/>
</dbReference>
<dbReference type="PANTHER" id="PTHR44051">
    <property type="entry name" value="GLUTATHIONE S-TRANSFERASE-RELATED"/>
    <property type="match status" value="1"/>
</dbReference>
<dbReference type="Gene3D" id="1.20.1050.10">
    <property type="match status" value="1"/>
</dbReference>
<dbReference type="SFLD" id="SFLDG00358">
    <property type="entry name" value="Main_(cytGST)"/>
    <property type="match status" value="1"/>
</dbReference>
<dbReference type="Pfam" id="PF00043">
    <property type="entry name" value="GST_C"/>
    <property type="match status" value="1"/>
</dbReference>
<evidence type="ECO:0000256" key="1">
    <source>
        <dbReference type="RuleBase" id="RU003494"/>
    </source>
</evidence>
<dbReference type="PANTHER" id="PTHR44051:SF2">
    <property type="entry name" value="HYPOTHETICAL GLUTATHIONE S-TRANSFERASE LIKE PROTEIN"/>
    <property type="match status" value="1"/>
</dbReference>
<dbReference type="EMBL" id="CP049056">
    <property type="protein sequence ID" value="QIE57522.1"/>
    <property type="molecule type" value="Genomic_DNA"/>
</dbReference>
<protein>
    <submittedName>
        <fullName evidence="4">Glutathione S-transferase family protein</fullName>
    </submittedName>
</protein>
<dbReference type="GO" id="GO:0016740">
    <property type="term" value="F:transferase activity"/>
    <property type="evidence" value="ECO:0007669"/>
    <property type="project" value="UniProtKB-KW"/>
</dbReference>
<dbReference type="KEGG" id="hdh:G5B40_19970"/>
<dbReference type="InterPro" id="IPR036282">
    <property type="entry name" value="Glutathione-S-Trfase_C_sf"/>
</dbReference>
<accession>A0A7M3T691</accession>
<dbReference type="InterPro" id="IPR004045">
    <property type="entry name" value="Glutathione_S-Trfase_N"/>
</dbReference>
<organism evidence="4 5">
    <name type="scientific">Pikeienuella piscinae</name>
    <dbReference type="NCBI Taxonomy" id="2748098"/>
    <lineage>
        <taxon>Bacteria</taxon>
        <taxon>Pseudomonadati</taxon>
        <taxon>Pseudomonadota</taxon>
        <taxon>Alphaproteobacteria</taxon>
        <taxon>Rhodobacterales</taxon>
        <taxon>Paracoccaceae</taxon>
        <taxon>Pikeienuella</taxon>
    </lineage>
</organism>
<evidence type="ECO:0000313" key="5">
    <source>
        <dbReference type="Proteomes" id="UP000503336"/>
    </source>
</evidence>
<dbReference type="Proteomes" id="UP000503336">
    <property type="component" value="Chromosome"/>
</dbReference>
<evidence type="ECO:0000259" key="2">
    <source>
        <dbReference type="PROSITE" id="PS50404"/>
    </source>
</evidence>
<feature type="domain" description="GST N-terminal" evidence="2">
    <location>
        <begin position="1"/>
        <end position="82"/>
    </location>
</feature>
<keyword evidence="4" id="KW-0808">Transferase</keyword>
<evidence type="ECO:0000259" key="3">
    <source>
        <dbReference type="PROSITE" id="PS50405"/>
    </source>
</evidence>
<name>A0A7M3T691_9RHOB</name>
<sequence>MPKLYDSKFSGNAWKVRILLSRLAIPYERITLDLAKGEAKEPGFAAKSRFQRVPALELDDGRCIVESCAMMLYLAEGSDLLPADPVARADVVSWLFFEQADLTKPLAIPRFFHLRGIAGEMAARIAALQEQGYPALDKLEAWIAPREWLSEGRCTLADLGVYPYVALAHEGGYDMSRYPGIGAWLKRVEAEPGWAPLIEEGAR</sequence>
<dbReference type="SFLD" id="SFLDS00019">
    <property type="entry name" value="Glutathione_Transferase_(cytos"/>
    <property type="match status" value="1"/>
</dbReference>